<evidence type="ECO:0000256" key="1">
    <source>
        <dbReference type="ARBA" id="ARBA00022605"/>
    </source>
</evidence>
<comment type="catalytic activity">
    <reaction evidence="7">
        <text>shikimate + ATP = 3-phosphoshikimate + ADP + H(+)</text>
        <dbReference type="Rhea" id="RHEA:13121"/>
        <dbReference type="ChEBI" id="CHEBI:15378"/>
        <dbReference type="ChEBI" id="CHEBI:30616"/>
        <dbReference type="ChEBI" id="CHEBI:36208"/>
        <dbReference type="ChEBI" id="CHEBI:145989"/>
        <dbReference type="ChEBI" id="CHEBI:456216"/>
        <dbReference type="EC" id="2.7.1.71"/>
    </reaction>
</comment>
<dbReference type="Proteomes" id="UP000270856">
    <property type="component" value="Unassembled WGS sequence"/>
</dbReference>
<feature type="binding site" evidence="7">
    <location>
        <begin position="10"/>
        <end position="15"/>
    </location>
    <ligand>
        <name>ATP</name>
        <dbReference type="ChEBI" id="CHEBI:30616"/>
    </ligand>
</feature>
<dbReference type="InterPro" id="IPR031322">
    <property type="entry name" value="Shikimate/glucono_kinase"/>
</dbReference>
<dbReference type="GO" id="GO:0004765">
    <property type="term" value="F:shikimate kinase activity"/>
    <property type="evidence" value="ECO:0007669"/>
    <property type="project" value="UniProtKB-UniRule"/>
</dbReference>
<keyword evidence="5 7" id="KW-0067">ATP-binding</keyword>
<dbReference type="InterPro" id="IPR027417">
    <property type="entry name" value="P-loop_NTPase"/>
</dbReference>
<dbReference type="RefSeq" id="WP_123899013.1">
    <property type="nucleotide sequence ID" value="NZ_RPFJ01000040.1"/>
</dbReference>
<dbReference type="SUPFAM" id="SSF52540">
    <property type="entry name" value="P-loop containing nucleoside triphosphate hydrolases"/>
    <property type="match status" value="1"/>
</dbReference>
<dbReference type="UniPathway" id="UPA00053">
    <property type="reaction ID" value="UER00088"/>
</dbReference>
<dbReference type="OrthoDB" id="9800332at2"/>
<dbReference type="GO" id="GO:0008652">
    <property type="term" value="P:amino acid biosynthetic process"/>
    <property type="evidence" value="ECO:0007669"/>
    <property type="project" value="UniProtKB-KW"/>
</dbReference>
<evidence type="ECO:0000256" key="6">
    <source>
        <dbReference type="ARBA" id="ARBA00023141"/>
    </source>
</evidence>
<dbReference type="EMBL" id="RPFJ01000040">
    <property type="protein sequence ID" value="RPD93032.1"/>
    <property type="molecule type" value="Genomic_DNA"/>
</dbReference>
<keyword evidence="2 7" id="KW-0808">Transferase</keyword>
<keyword evidence="3 7" id="KW-0547">Nucleotide-binding</keyword>
<dbReference type="EC" id="2.7.1.71" evidence="7"/>
<reference evidence="8 9" key="1">
    <citation type="submission" date="2018-11" db="EMBL/GenBank/DDBJ databases">
        <title>Aureibaculum marinum gen. nov., sp. nov., a member of the family Flavobacteriaceae isolated from the Bohai Sea.</title>
        <authorList>
            <person name="Ji X."/>
        </authorList>
    </citation>
    <scope>NUCLEOTIDE SEQUENCE [LARGE SCALE GENOMIC DNA]</scope>
    <source>
        <strain evidence="8 9">BH-SD17</strain>
    </source>
</reference>
<comment type="caution">
    <text evidence="7">Lacks conserved residue(s) required for the propagation of feature annotation.</text>
</comment>
<comment type="pathway">
    <text evidence="7">Metabolic intermediate biosynthesis; chorismate biosynthesis; chorismate from D-erythrose 4-phosphate and phosphoenolpyruvate: step 5/7.</text>
</comment>
<comment type="subcellular location">
    <subcellularLocation>
        <location evidence="7">Cytoplasm</location>
    </subcellularLocation>
</comment>
<dbReference type="GO" id="GO:0009073">
    <property type="term" value="P:aromatic amino acid family biosynthetic process"/>
    <property type="evidence" value="ECO:0007669"/>
    <property type="project" value="UniProtKB-KW"/>
</dbReference>
<proteinExistence type="inferred from homology"/>
<evidence type="ECO:0000313" key="9">
    <source>
        <dbReference type="Proteomes" id="UP000270856"/>
    </source>
</evidence>
<dbReference type="PANTHER" id="PTHR21087:SF16">
    <property type="entry name" value="SHIKIMATE KINASE 1, CHLOROPLASTIC"/>
    <property type="match status" value="1"/>
</dbReference>
<keyword evidence="1 7" id="KW-0028">Amino-acid biosynthesis</keyword>
<feature type="binding site" evidence="7">
    <location>
        <position position="142"/>
    </location>
    <ligand>
        <name>substrate</name>
    </ligand>
</feature>
<dbReference type="GO" id="GO:0005829">
    <property type="term" value="C:cytosol"/>
    <property type="evidence" value="ECO:0007669"/>
    <property type="project" value="TreeGrafter"/>
</dbReference>
<keyword evidence="7" id="KW-0963">Cytoplasm</keyword>
<evidence type="ECO:0000256" key="7">
    <source>
        <dbReference type="HAMAP-Rule" id="MF_00109"/>
    </source>
</evidence>
<dbReference type="AlphaFoldDB" id="A0A3N4N9I3"/>
<dbReference type="Gene3D" id="3.40.50.300">
    <property type="entry name" value="P-loop containing nucleotide triphosphate hydrolases"/>
    <property type="match status" value="1"/>
</dbReference>
<keyword evidence="7" id="KW-0460">Magnesium</keyword>
<protein>
    <recommendedName>
        <fullName evidence="7">Shikimate kinase</fullName>
        <shortName evidence="7">SK</shortName>
        <ecNumber evidence="7">2.7.1.71</ecNumber>
    </recommendedName>
</protein>
<sequence length="172" mass="19754">MKLVLLGYMASGKSSIGKILAQKLDILFIDLDNYIEKKENLSISELFKTKGEIYFRKKETYYLQKLLKKDGDFILSLGGGTPCYGNNMDLVNQFDASIYLKSSLQQTFLTLSKEENKKSRPLIASISNDDLKEFIAKHLFERAPYYEKAMHHVLIDNKKMDQIAEEILLVVT</sequence>
<keyword evidence="6 7" id="KW-0057">Aromatic amino acid biosynthesis</keyword>
<accession>A0A3N4N9I3</accession>
<keyword evidence="4 7" id="KW-0418">Kinase</keyword>
<dbReference type="GO" id="GO:0005524">
    <property type="term" value="F:ATP binding"/>
    <property type="evidence" value="ECO:0007669"/>
    <property type="project" value="UniProtKB-UniRule"/>
</dbReference>
<feature type="binding site" evidence="7">
    <location>
        <position position="14"/>
    </location>
    <ligand>
        <name>Mg(2+)</name>
        <dbReference type="ChEBI" id="CHEBI:18420"/>
    </ligand>
</feature>
<comment type="function">
    <text evidence="7">Catalyzes the specific phosphorylation of the 3-hydroxyl group of shikimic acid using ATP as a cosubstrate.</text>
</comment>
<comment type="cofactor">
    <cofactor evidence="7">
        <name>Mg(2+)</name>
        <dbReference type="ChEBI" id="CHEBI:18420"/>
    </cofactor>
    <text evidence="7">Binds 1 Mg(2+) ion per subunit.</text>
</comment>
<gene>
    <name evidence="7" type="primary">aroK</name>
    <name evidence="8" type="ORF">EGM88_13860</name>
</gene>
<dbReference type="GO" id="GO:0000287">
    <property type="term" value="F:magnesium ion binding"/>
    <property type="evidence" value="ECO:0007669"/>
    <property type="project" value="UniProtKB-UniRule"/>
</dbReference>
<feature type="binding site" evidence="7">
    <location>
        <position position="32"/>
    </location>
    <ligand>
        <name>substrate</name>
    </ligand>
</feature>
<comment type="similarity">
    <text evidence="7">Belongs to the shikimate kinase family.</text>
</comment>
<feature type="binding site" evidence="7">
    <location>
        <position position="79"/>
    </location>
    <ligand>
        <name>substrate</name>
    </ligand>
</feature>
<dbReference type="HAMAP" id="MF_00109">
    <property type="entry name" value="Shikimate_kinase"/>
    <property type="match status" value="1"/>
</dbReference>
<dbReference type="Pfam" id="PF01202">
    <property type="entry name" value="SKI"/>
    <property type="match status" value="1"/>
</dbReference>
<dbReference type="GO" id="GO:0009423">
    <property type="term" value="P:chorismate biosynthetic process"/>
    <property type="evidence" value="ECO:0007669"/>
    <property type="project" value="UniProtKB-UniRule"/>
</dbReference>
<evidence type="ECO:0000256" key="3">
    <source>
        <dbReference type="ARBA" id="ARBA00022741"/>
    </source>
</evidence>
<dbReference type="PANTHER" id="PTHR21087">
    <property type="entry name" value="SHIKIMATE KINASE"/>
    <property type="match status" value="1"/>
</dbReference>
<name>A0A3N4N9I3_9FLAO</name>
<evidence type="ECO:0000256" key="2">
    <source>
        <dbReference type="ARBA" id="ARBA00022679"/>
    </source>
</evidence>
<dbReference type="InterPro" id="IPR000623">
    <property type="entry name" value="Shikimate_kinase/TSH1"/>
</dbReference>
<feature type="binding site" evidence="7">
    <location>
        <position position="56"/>
    </location>
    <ligand>
        <name>substrate</name>
    </ligand>
</feature>
<keyword evidence="9" id="KW-1185">Reference proteome</keyword>
<comment type="caution">
    <text evidence="8">The sequence shown here is derived from an EMBL/GenBank/DDBJ whole genome shotgun (WGS) entry which is preliminary data.</text>
</comment>
<feature type="binding site" evidence="7">
    <location>
        <position position="120"/>
    </location>
    <ligand>
        <name>ATP</name>
        <dbReference type="ChEBI" id="CHEBI:30616"/>
    </ligand>
</feature>
<dbReference type="PRINTS" id="PR01100">
    <property type="entry name" value="SHIKIMTKNASE"/>
</dbReference>
<evidence type="ECO:0000256" key="5">
    <source>
        <dbReference type="ARBA" id="ARBA00022840"/>
    </source>
</evidence>
<evidence type="ECO:0000313" key="8">
    <source>
        <dbReference type="EMBL" id="RPD93032.1"/>
    </source>
</evidence>
<keyword evidence="7" id="KW-0479">Metal-binding</keyword>
<evidence type="ECO:0000256" key="4">
    <source>
        <dbReference type="ARBA" id="ARBA00022777"/>
    </source>
</evidence>
<comment type="subunit">
    <text evidence="7">Monomer.</text>
</comment>
<organism evidence="8 9">
    <name type="scientific">Aureibaculum marinum</name>
    <dbReference type="NCBI Taxonomy" id="2487930"/>
    <lineage>
        <taxon>Bacteria</taxon>
        <taxon>Pseudomonadati</taxon>
        <taxon>Bacteroidota</taxon>
        <taxon>Flavobacteriia</taxon>
        <taxon>Flavobacteriales</taxon>
        <taxon>Flavobacteriaceae</taxon>
        <taxon>Aureibaculum</taxon>
    </lineage>
</organism>
<dbReference type="CDD" id="cd00464">
    <property type="entry name" value="SK"/>
    <property type="match status" value="1"/>
</dbReference>